<dbReference type="SUPFAM" id="SSF53448">
    <property type="entry name" value="Nucleotide-diphospho-sugar transferases"/>
    <property type="match status" value="1"/>
</dbReference>
<accession>A0A382A635</accession>
<reference evidence="1" key="1">
    <citation type="submission" date="2018-05" db="EMBL/GenBank/DDBJ databases">
        <authorList>
            <person name="Lanie J.A."/>
            <person name="Ng W.-L."/>
            <person name="Kazmierczak K.M."/>
            <person name="Andrzejewski T.M."/>
            <person name="Davidsen T.M."/>
            <person name="Wayne K.J."/>
            <person name="Tettelin H."/>
            <person name="Glass J.I."/>
            <person name="Rusch D."/>
            <person name="Podicherti R."/>
            <person name="Tsui H.-C.T."/>
            <person name="Winkler M.E."/>
        </authorList>
    </citation>
    <scope>NUCLEOTIDE SEQUENCE</scope>
</reference>
<proteinExistence type="predicted"/>
<dbReference type="AlphaFoldDB" id="A0A382A635"/>
<sequence length="236" mass="25806">MNLGAAVVVMARSPEGPRPPKTRLAQIVPDETQRRRLYAAFLTDVIATCGSLPNVIVRVAYTVDGGTAGFEAVGVSSKQLLPQRGETLGDREWNLFKDLFREGFSQVVTIGSDLPTLPCERIVDATERLRGTTNRVVLGPSDDGGYYLIGLGRPPDHTQVPDLFTNIRWSTQWTRADTIAAANLCGLGVEELDEWYDVDDEVGFTRLRAELATAAGARRAPATARVMREEILSGDF</sequence>
<dbReference type="EMBL" id="UINC01024024">
    <property type="protein sequence ID" value="SVA96874.1"/>
    <property type="molecule type" value="Genomic_DNA"/>
</dbReference>
<evidence type="ECO:0008006" key="2">
    <source>
        <dbReference type="Google" id="ProtNLM"/>
    </source>
</evidence>
<dbReference type="InterPro" id="IPR029044">
    <property type="entry name" value="Nucleotide-diphossugar_trans"/>
</dbReference>
<dbReference type="PANTHER" id="PTHR36529:SF1">
    <property type="entry name" value="GLYCOSYLTRANSFERASE"/>
    <property type="match status" value="1"/>
</dbReference>
<protein>
    <recommendedName>
        <fullName evidence="2">Glycosyltransferase</fullName>
    </recommendedName>
</protein>
<evidence type="ECO:0000313" key="1">
    <source>
        <dbReference type="EMBL" id="SVA96874.1"/>
    </source>
</evidence>
<dbReference type="InterPro" id="IPR018641">
    <property type="entry name" value="Trfase_1_rSAM/seldom-assoc"/>
</dbReference>
<dbReference type="Pfam" id="PF09837">
    <property type="entry name" value="DUF2064"/>
    <property type="match status" value="1"/>
</dbReference>
<dbReference type="Gene3D" id="3.90.550.10">
    <property type="entry name" value="Spore Coat Polysaccharide Biosynthesis Protein SpsA, Chain A"/>
    <property type="match status" value="1"/>
</dbReference>
<gene>
    <name evidence="1" type="ORF">METZ01_LOCUS149728</name>
</gene>
<organism evidence="1">
    <name type="scientific">marine metagenome</name>
    <dbReference type="NCBI Taxonomy" id="408172"/>
    <lineage>
        <taxon>unclassified sequences</taxon>
        <taxon>metagenomes</taxon>
        <taxon>ecological metagenomes</taxon>
    </lineage>
</organism>
<name>A0A382A635_9ZZZZ</name>
<dbReference type="PANTHER" id="PTHR36529">
    <property type="entry name" value="SLL1095 PROTEIN"/>
    <property type="match status" value="1"/>
</dbReference>